<dbReference type="Proteomes" id="UP000324222">
    <property type="component" value="Unassembled WGS sequence"/>
</dbReference>
<evidence type="ECO:0000313" key="1">
    <source>
        <dbReference type="EMBL" id="MPC30187.1"/>
    </source>
</evidence>
<comment type="caution">
    <text evidence="1">The sequence shown here is derived from an EMBL/GenBank/DDBJ whole genome shotgun (WGS) entry which is preliminary data.</text>
</comment>
<proteinExistence type="predicted"/>
<sequence length="89" mass="10194">MATEMELHYRDYVLPNYSSHSYSTCTTKLLHAHNLLHRLTTPCSRDRPMPSSPLRSRSLSGLTTCRFNSAQECVLMRRSNQRLDSPGPI</sequence>
<dbReference type="AlphaFoldDB" id="A0A5B7EA03"/>
<organism evidence="1 2">
    <name type="scientific">Portunus trituberculatus</name>
    <name type="common">Swimming crab</name>
    <name type="synonym">Neptunus trituberculatus</name>
    <dbReference type="NCBI Taxonomy" id="210409"/>
    <lineage>
        <taxon>Eukaryota</taxon>
        <taxon>Metazoa</taxon>
        <taxon>Ecdysozoa</taxon>
        <taxon>Arthropoda</taxon>
        <taxon>Crustacea</taxon>
        <taxon>Multicrustacea</taxon>
        <taxon>Malacostraca</taxon>
        <taxon>Eumalacostraca</taxon>
        <taxon>Eucarida</taxon>
        <taxon>Decapoda</taxon>
        <taxon>Pleocyemata</taxon>
        <taxon>Brachyura</taxon>
        <taxon>Eubrachyura</taxon>
        <taxon>Portunoidea</taxon>
        <taxon>Portunidae</taxon>
        <taxon>Portuninae</taxon>
        <taxon>Portunus</taxon>
    </lineage>
</organism>
<accession>A0A5B7EA03</accession>
<dbReference type="EMBL" id="VSRR010002209">
    <property type="protein sequence ID" value="MPC30187.1"/>
    <property type="molecule type" value="Genomic_DNA"/>
</dbReference>
<reference evidence="1 2" key="1">
    <citation type="submission" date="2019-05" db="EMBL/GenBank/DDBJ databases">
        <title>Another draft genome of Portunus trituberculatus and its Hox gene families provides insights of decapod evolution.</title>
        <authorList>
            <person name="Jeong J.-H."/>
            <person name="Song I."/>
            <person name="Kim S."/>
            <person name="Choi T."/>
            <person name="Kim D."/>
            <person name="Ryu S."/>
            <person name="Kim W."/>
        </authorList>
    </citation>
    <scope>NUCLEOTIDE SEQUENCE [LARGE SCALE GENOMIC DNA]</scope>
    <source>
        <tissue evidence="1">Muscle</tissue>
    </source>
</reference>
<gene>
    <name evidence="1" type="ORF">E2C01_023447</name>
</gene>
<keyword evidence="2" id="KW-1185">Reference proteome</keyword>
<protein>
    <submittedName>
        <fullName evidence="1">Uncharacterized protein</fullName>
    </submittedName>
</protein>
<evidence type="ECO:0000313" key="2">
    <source>
        <dbReference type="Proteomes" id="UP000324222"/>
    </source>
</evidence>
<name>A0A5B7EA03_PORTR</name>